<dbReference type="EMBL" id="VUYU01000013">
    <property type="protein sequence ID" value="NHZ35733.1"/>
    <property type="molecule type" value="Genomic_DNA"/>
</dbReference>
<dbReference type="Gene3D" id="2.130.10.10">
    <property type="entry name" value="YVTN repeat-like/Quinoprotein amine dehydrogenase"/>
    <property type="match status" value="1"/>
</dbReference>
<evidence type="ECO:0000256" key="1">
    <source>
        <dbReference type="ARBA" id="ARBA00004561"/>
    </source>
</evidence>
<feature type="domain" description="PilY1 beta-propeller" evidence="9">
    <location>
        <begin position="189"/>
        <end position="468"/>
    </location>
</feature>
<feature type="signal peptide" evidence="8">
    <location>
        <begin position="1"/>
        <end position="26"/>
    </location>
</feature>
<evidence type="ECO:0000256" key="4">
    <source>
        <dbReference type="ARBA" id="ARBA00022723"/>
    </source>
</evidence>
<reference evidence="10 11" key="1">
    <citation type="submission" date="2019-09" db="EMBL/GenBank/DDBJ databases">
        <title>Taxonomy of Antarctic Massilia spp.: description of Massilia rubra sp. nov., Massilia aquatica sp. nov., Massilia mucilaginosa sp. nov., Massilia frigida sp. nov. isolated from streams, lakes and regoliths.</title>
        <authorList>
            <person name="Holochova P."/>
            <person name="Sedlacek I."/>
            <person name="Kralova S."/>
            <person name="Maslanova I."/>
            <person name="Busse H.-J."/>
            <person name="Stankova E."/>
            <person name="Vrbovska V."/>
            <person name="Kovarovic V."/>
            <person name="Bartak M."/>
            <person name="Svec P."/>
            <person name="Pantucek R."/>
        </authorList>
    </citation>
    <scope>NUCLEOTIDE SEQUENCE [LARGE SCALE GENOMIC DNA]</scope>
    <source>
        <strain evidence="10 11">CCM 8692</strain>
    </source>
</reference>
<keyword evidence="8" id="KW-0732">Signal</keyword>
<keyword evidence="6" id="KW-0281">Fimbrium</keyword>
<feature type="compositionally biased region" description="Basic and acidic residues" evidence="7">
    <location>
        <begin position="1149"/>
        <end position="1161"/>
    </location>
</feature>
<dbReference type="Pfam" id="PF05567">
    <property type="entry name" value="T4P_PilY1"/>
    <property type="match status" value="1"/>
</dbReference>
<comment type="subcellular location">
    <subcellularLocation>
        <location evidence="1">Fimbrium</location>
    </subcellularLocation>
</comment>
<keyword evidence="11" id="KW-1185">Reference proteome</keyword>
<evidence type="ECO:0000313" key="11">
    <source>
        <dbReference type="Proteomes" id="UP000785613"/>
    </source>
</evidence>
<sequence>MQLRTKLLAGASLVGLAVAALVAVNAADRFEPTQQPVGYIGRPTPSNIDVSNGTEKMFSIDYNSFDWSGNLHAYPITKTGSIGTVDSWTGGAGTKIRAQSATQRIIVTRNDASGAAGIPFRWASLAKGDTGHRALLDKPAMDATSSDILDYVRGDSAKEIKNGGTLRTRYSGLGDIIHSTPVYHDDGTNKTVFVGANDGMLHAINAADGTERFAYIPGAVMGELAKLASKDYTHRYYVDGGIALRTMDKQTILVGALGGGGKALFALDVTSMPTDEASAASKVMWEVNNQKAGFEDLGYTYSAPVLARVKPNATDAAIPVVVVGNGYNSDHPSATGHAVLYVMNAKTGAIIRTIDTGVGAKATPNGLSSPSVRDTDNDGYSDTAFAGDIEGNMWKFDLVNGGTPKKLHAGGTAARAITMAPALAAHPAGGTMVLFVTGRLLTPTDMVLSPADTTNPHYAYGVWDLADVTKASYVEQTLSELEYQPTGAKLRVRSVTNKPLNYSNDVNKGWQVALPPGERVVGNGAYVNGNVFQFFSTNPTVTPTIKPPGENWWMQLNYLTGGDTRAVVFDLNDDRKFTADDLIDVTVGTTTTTMYPVGRHMGGGVRSQLVGVAAGGVDVFQASFDRNGAATPPIITEVDPIVMKGERGVSGGHFDTDFFCYTLCGGAQSNDKGTAQYGYLKVAGGYYGLGRASDTASVGAKLNYIHVHEYDDIYDVTGISMINPSQDLQRLHKAFSATSTSTTYSVDTPGYKATKTYPSSAIVTAGPTKTETLVNSDNQKNQISYNADTAYEYVSGPVPALVGGKFAMVTTRKYTSTVVLNNYSFAPSGNSKYPYKQTRERIEKSWDTVVTENVFAENKEFKLLMANQENSPAINFNVLGALVAGKQAEYNGRVTGFQTEDNLKVSEMTKYSMATVKEMMWSMPLNAFNVKEWVPGPVRTGVHPMSPVCAGISVAEPREGKDKSWRNGALTLQVVSANITQDDIQMNVPGQPALGYRLKSTSYGESKGKLIAEYLIYWHHPIVTCMTDAGFTMAPEKTDKIVGAVAVAASPAQGSKDPHGVFVPGTGETPSTIPPPPENTVIKNDNGSITTIVWRHEASGPDGGYIRTGTQTISWPNGGPGTGSGGEAPGASDGGGILVGGEQVPPAKACKDDCEQVDKDGGNAQSPNIGRINWRELQR</sequence>
<keyword evidence="5" id="KW-0106">Calcium</keyword>
<dbReference type="SUPFAM" id="SSF50998">
    <property type="entry name" value="Quinoprotein alcohol dehydrogenase-like"/>
    <property type="match status" value="1"/>
</dbReference>
<name>A0ABX0LSL8_9BURK</name>
<dbReference type="InterPro" id="IPR011047">
    <property type="entry name" value="Quinoprotein_ADH-like_sf"/>
</dbReference>
<evidence type="ECO:0000256" key="7">
    <source>
        <dbReference type="SAM" id="MobiDB-lite"/>
    </source>
</evidence>
<keyword evidence="4" id="KW-0479">Metal-binding</keyword>
<comment type="similarity">
    <text evidence="2">Belongs to the PilY1 family.</text>
</comment>
<gene>
    <name evidence="10" type="ORF">F0185_19400</name>
</gene>
<evidence type="ECO:0000256" key="8">
    <source>
        <dbReference type="SAM" id="SignalP"/>
    </source>
</evidence>
<evidence type="ECO:0000259" key="9">
    <source>
        <dbReference type="Pfam" id="PF05567"/>
    </source>
</evidence>
<dbReference type="InterPro" id="IPR008707">
    <property type="entry name" value="B-propeller_PilY1"/>
</dbReference>
<dbReference type="Proteomes" id="UP000785613">
    <property type="component" value="Unassembled WGS sequence"/>
</dbReference>
<dbReference type="RefSeq" id="WP_167227208.1">
    <property type="nucleotide sequence ID" value="NZ_VUYU01000013.1"/>
</dbReference>
<keyword evidence="3" id="KW-1029">Fimbrium biogenesis</keyword>
<evidence type="ECO:0000256" key="6">
    <source>
        <dbReference type="ARBA" id="ARBA00023263"/>
    </source>
</evidence>
<comment type="caution">
    <text evidence="10">The sequence shown here is derived from an EMBL/GenBank/DDBJ whole genome shotgun (WGS) entry which is preliminary data.</text>
</comment>
<organism evidence="10 11">
    <name type="scientific">Massilia rubra</name>
    <dbReference type="NCBI Taxonomy" id="2607910"/>
    <lineage>
        <taxon>Bacteria</taxon>
        <taxon>Pseudomonadati</taxon>
        <taxon>Pseudomonadota</taxon>
        <taxon>Betaproteobacteria</taxon>
        <taxon>Burkholderiales</taxon>
        <taxon>Oxalobacteraceae</taxon>
        <taxon>Telluria group</taxon>
        <taxon>Massilia</taxon>
    </lineage>
</organism>
<feature type="compositionally biased region" description="Gly residues" evidence="7">
    <location>
        <begin position="1118"/>
        <end position="1139"/>
    </location>
</feature>
<proteinExistence type="inferred from homology"/>
<dbReference type="InterPro" id="IPR015943">
    <property type="entry name" value="WD40/YVTN_repeat-like_dom_sf"/>
</dbReference>
<evidence type="ECO:0000256" key="2">
    <source>
        <dbReference type="ARBA" id="ARBA00008387"/>
    </source>
</evidence>
<evidence type="ECO:0000256" key="3">
    <source>
        <dbReference type="ARBA" id="ARBA00022558"/>
    </source>
</evidence>
<feature type="region of interest" description="Disordered" evidence="7">
    <location>
        <begin position="1115"/>
        <end position="1179"/>
    </location>
</feature>
<accession>A0ABX0LSL8</accession>
<protein>
    <recommendedName>
        <fullName evidence="9">PilY1 beta-propeller domain-containing protein</fullName>
    </recommendedName>
</protein>
<evidence type="ECO:0000313" key="10">
    <source>
        <dbReference type="EMBL" id="NHZ35733.1"/>
    </source>
</evidence>
<feature type="chain" id="PRO_5047386130" description="PilY1 beta-propeller domain-containing protein" evidence="8">
    <location>
        <begin position="27"/>
        <end position="1179"/>
    </location>
</feature>
<evidence type="ECO:0000256" key="5">
    <source>
        <dbReference type="ARBA" id="ARBA00022837"/>
    </source>
</evidence>